<accession>A0AAD9MAA6</accession>
<name>A0AAD9MAA6_9PEZI</name>
<dbReference type="AlphaFoldDB" id="A0AAD9MAA6"/>
<keyword evidence="1" id="KW-0472">Membrane</keyword>
<dbReference type="EMBL" id="MU842810">
    <property type="protein sequence ID" value="KAK2035098.1"/>
    <property type="molecule type" value="Genomic_DNA"/>
</dbReference>
<organism evidence="2 3">
    <name type="scientific">Colletotrichum zoysiae</name>
    <dbReference type="NCBI Taxonomy" id="1216348"/>
    <lineage>
        <taxon>Eukaryota</taxon>
        <taxon>Fungi</taxon>
        <taxon>Dikarya</taxon>
        <taxon>Ascomycota</taxon>
        <taxon>Pezizomycotina</taxon>
        <taxon>Sordariomycetes</taxon>
        <taxon>Hypocreomycetidae</taxon>
        <taxon>Glomerellales</taxon>
        <taxon>Glomerellaceae</taxon>
        <taxon>Colletotrichum</taxon>
        <taxon>Colletotrichum graminicola species complex</taxon>
    </lineage>
</organism>
<sequence length="203" mass="22841">MSSSARVSDSRTAIRKAWESTSTSWHRQEATSELARATNKTLKAWECLAVGLLAVDLVVTLYGISAKIPDAVLPVSNEAALVSFTELIVLLQLMQILLPVYPAEEFAVFAVPENMTDQSVCRWAASLFGLQEAEFGAHRPKDNAGDLRAFGVFLLPVGATVAWKWQRLRRRQREIRMEEQEALLVGAFRIWDTGRLDEPRLWR</sequence>
<evidence type="ECO:0000256" key="1">
    <source>
        <dbReference type="SAM" id="Phobius"/>
    </source>
</evidence>
<keyword evidence="1" id="KW-1133">Transmembrane helix</keyword>
<evidence type="ECO:0000313" key="2">
    <source>
        <dbReference type="EMBL" id="KAK2035098.1"/>
    </source>
</evidence>
<keyword evidence="1" id="KW-0812">Transmembrane</keyword>
<feature type="transmembrane region" description="Helical" evidence="1">
    <location>
        <begin position="147"/>
        <end position="165"/>
    </location>
</feature>
<dbReference type="Proteomes" id="UP001232148">
    <property type="component" value="Unassembled WGS sequence"/>
</dbReference>
<feature type="transmembrane region" description="Helical" evidence="1">
    <location>
        <begin position="44"/>
        <end position="64"/>
    </location>
</feature>
<comment type="caution">
    <text evidence="2">The sequence shown here is derived from an EMBL/GenBank/DDBJ whole genome shotgun (WGS) entry which is preliminary data.</text>
</comment>
<evidence type="ECO:0000313" key="3">
    <source>
        <dbReference type="Proteomes" id="UP001232148"/>
    </source>
</evidence>
<gene>
    <name evidence="2" type="ORF">LX32DRAFT_647878</name>
</gene>
<proteinExistence type="predicted"/>
<reference evidence="2" key="1">
    <citation type="submission" date="2021-06" db="EMBL/GenBank/DDBJ databases">
        <title>Comparative genomics, transcriptomics and evolutionary studies reveal genomic signatures of adaptation to plant cell wall in hemibiotrophic fungi.</title>
        <authorList>
            <consortium name="DOE Joint Genome Institute"/>
            <person name="Baroncelli R."/>
            <person name="Diaz J.F."/>
            <person name="Benocci T."/>
            <person name="Peng M."/>
            <person name="Battaglia E."/>
            <person name="Haridas S."/>
            <person name="Andreopoulos W."/>
            <person name="Labutti K."/>
            <person name="Pangilinan J."/>
            <person name="Floch G.L."/>
            <person name="Makela M.R."/>
            <person name="Henrissat B."/>
            <person name="Grigoriev I.V."/>
            <person name="Crouch J.A."/>
            <person name="De Vries R.P."/>
            <person name="Sukno S.A."/>
            <person name="Thon M.R."/>
        </authorList>
    </citation>
    <scope>NUCLEOTIDE SEQUENCE</scope>
    <source>
        <strain evidence="2">MAFF235873</strain>
    </source>
</reference>
<protein>
    <submittedName>
        <fullName evidence="2">Uncharacterized protein</fullName>
    </submittedName>
</protein>
<keyword evidence="3" id="KW-1185">Reference proteome</keyword>